<gene>
    <name evidence="2" type="ORF">ODALV1_LOCUS30691</name>
</gene>
<reference evidence="2 3" key="1">
    <citation type="submission" date="2024-08" db="EMBL/GenBank/DDBJ databases">
        <authorList>
            <person name="Cucini C."/>
            <person name="Frati F."/>
        </authorList>
    </citation>
    <scope>NUCLEOTIDE SEQUENCE [LARGE SCALE GENOMIC DNA]</scope>
</reference>
<keyword evidence="3" id="KW-1185">Reference proteome</keyword>
<evidence type="ECO:0000256" key="1">
    <source>
        <dbReference type="SAM" id="SignalP"/>
    </source>
</evidence>
<dbReference type="PANTHER" id="PTHR39069:SF8">
    <property type="entry name" value="FI17111P1"/>
    <property type="match status" value="1"/>
</dbReference>
<proteinExistence type="predicted"/>
<feature type="chain" id="PRO_5045434143" description="Prion-like-(Q/N-rich) domain-bearing protein 25" evidence="1">
    <location>
        <begin position="26"/>
        <end position="329"/>
    </location>
</feature>
<name>A0ABP1S7G9_9HEXA</name>
<dbReference type="PANTHER" id="PTHR39069">
    <property type="entry name" value="ECDYSONE-INDUCIBLE GENE E1, ISOFORM A"/>
    <property type="match status" value="1"/>
</dbReference>
<protein>
    <recommendedName>
        <fullName evidence="4">Prion-like-(Q/N-rich) domain-bearing protein 25</fullName>
    </recommendedName>
</protein>
<dbReference type="EMBL" id="CAXLJM020000164">
    <property type="protein sequence ID" value="CAL8146063.1"/>
    <property type="molecule type" value="Genomic_DNA"/>
</dbReference>
<feature type="signal peptide" evidence="1">
    <location>
        <begin position="1"/>
        <end position="25"/>
    </location>
</feature>
<accession>A0ABP1S7G9</accession>
<sequence length="329" mass="34874">MSVYLTQFFFYSALLLVALTHGLSSIGEPCGIPSDCQGPSTTCLNSGVCDCSGGSVPMENLIGCLLPLNFLGENCTEAAQCQHGTPGPFSDCVLPHPSVNSSQTICNCTADAVSGISGVNMNKCYKKATYLGDPCQSQLQCISNIGLSQCLEGKCECLSIAMPANNNTRCLAAVDFLNDTCEANIQCTVPNSICLPVTRRDRTLPAVIEAANQSCSESIQCTEGLGSFAECQENLCQCVNDTVFYGSLCYAKKKLGDDCGHDDECKANIQGGVTCKFTENSGVCSCDDVTFQDGDTLCKPILEDNTNAASLKSVSNFLVVLILLGYKFL</sequence>
<dbReference type="Proteomes" id="UP001642540">
    <property type="component" value="Unassembled WGS sequence"/>
</dbReference>
<evidence type="ECO:0008006" key="4">
    <source>
        <dbReference type="Google" id="ProtNLM"/>
    </source>
</evidence>
<evidence type="ECO:0000313" key="3">
    <source>
        <dbReference type="Proteomes" id="UP001642540"/>
    </source>
</evidence>
<evidence type="ECO:0000313" key="2">
    <source>
        <dbReference type="EMBL" id="CAL8146063.1"/>
    </source>
</evidence>
<organism evidence="2 3">
    <name type="scientific">Orchesella dallaii</name>
    <dbReference type="NCBI Taxonomy" id="48710"/>
    <lineage>
        <taxon>Eukaryota</taxon>
        <taxon>Metazoa</taxon>
        <taxon>Ecdysozoa</taxon>
        <taxon>Arthropoda</taxon>
        <taxon>Hexapoda</taxon>
        <taxon>Collembola</taxon>
        <taxon>Entomobryomorpha</taxon>
        <taxon>Entomobryoidea</taxon>
        <taxon>Orchesellidae</taxon>
        <taxon>Orchesellinae</taxon>
        <taxon>Orchesella</taxon>
    </lineage>
</organism>
<keyword evidence="1" id="KW-0732">Signal</keyword>
<comment type="caution">
    <text evidence="2">The sequence shown here is derived from an EMBL/GenBank/DDBJ whole genome shotgun (WGS) entry which is preliminary data.</text>
</comment>